<evidence type="ECO:0000313" key="10">
    <source>
        <dbReference type="EnsemblPlants" id="AET5Gv21061800.4"/>
    </source>
</evidence>
<evidence type="ECO:0000256" key="2">
    <source>
        <dbReference type="ARBA" id="ARBA00022679"/>
    </source>
</evidence>
<dbReference type="GO" id="GO:0016126">
    <property type="term" value="P:sterol biosynthetic process"/>
    <property type="evidence" value="ECO:0007669"/>
    <property type="project" value="UniProtKB-UniPathway"/>
</dbReference>
<dbReference type="GO" id="GO:0003838">
    <property type="term" value="F:sterol 24-C-methyltransferase activity"/>
    <property type="evidence" value="ECO:0007669"/>
    <property type="project" value="TreeGrafter"/>
</dbReference>
<evidence type="ECO:0000256" key="6">
    <source>
        <dbReference type="ARBA" id="ARBA00023221"/>
    </source>
</evidence>
<dbReference type="Pfam" id="PF08498">
    <property type="entry name" value="Sterol_MT_C"/>
    <property type="match status" value="1"/>
</dbReference>
<dbReference type="Gramene" id="AET5Gv21061800.4">
    <property type="protein sequence ID" value="AET5Gv21061800.4"/>
    <property type="gene ID" value="AET5Gv21061800"/>
</dbReference>
<keyword evidence="8" id="KW-0949">S-adenosyl-L-methionine</keyword>
<keyword evidence="2 8" id="KW-0808">Transferase</keyword>
<keyword evidence="1 8" id="KW-0489">Methyltransferase</keyword>
<dbReference type="PANTHER" id="PTHR44068">
    <property type="entry name" value="ZGC:194242"/>
    <property type="match status" value="1"/>
</dbReference>
<evidence type="ECO:0000256" key="4">
    <source>
        <dbReference type="ARBA" id="ARBA00023011"/>
    </source>
</evidence>
<reference evidence="10" key="3">
    <citation type="journal article" date="2017" name="Nature">
        <title>Genome sequence of the progenitor of the wheat D genome Aegilops tauschii.</title>
        <authorList>
            <person name="Luo M.C."/>
            <person name="Gu Y.Q."/>
            <person name="Puiu D."/>
            <person name="Wang H."/>
            <person name="Twardziok S.O."/>
            <person name="Deal K.R."/>
            <person name="Huo N."/>
            <person name="Zhu T."/>
            <person name="Wang L."/>
            <person name="Wang Y."/>
            <person name="McGuire P.E."/>
            <person name="Liu S."/>
            <person name="Long H."/>
            <person name="Ramasamy R.K."/>
            <person name="Rodriguez J.C."/>
            <person name="Van S.L."/>
            <person name="Yuan L."/>
            <person name="Wang Z."/>
            <person name="Xia Z."/>
            <person name="Xiao L."/>
            <person name="Anderson O.D."/>
            <person name="Ouyang S."/>
            <person name="Liang Y."/>
            <person name="Zimin A.V."/>
            <person name="Pertea G."/>
            <person name="Qi P."/>
            <person name="Bennetzen J.L."/>
            <person name="Dai X."/>
            <person name="Dawson M.W."/>
            <person name="Muller H.G."/>
            <person name="Kugler K."/>
            <person name="Rivarola-Duarte L."/>
            <person name="Spannagl M."/>
            <person name="Mayer K.F.X."/>
            <person name="Lu F.H."/>
            <person name="Bevan M.W."/>
            <person name="Leroy P."/>
            <person name="Li P."/>
            <person name="You F.M."/>
            <person name="Sun Q."/>
            <person name="Liu Z."/>
            <person name="Lyons E."/>
            <person name="Wicker T."/>
            <person name="Salzberg S.L."/>
            <person name="Devos K.M."/>
            <person name="Dvorak J."/>
        </authorList>
    </citation>
    <scope>NUCLEOTIDE SEQUENCE [LARGE SCALE GENOMIC DNA]</scope>
    <source>
        <strain evidence="10">cv. AL8/78</strain>
    </source>
</reference>
<reference evidence="11" key="1">
    <citation type="journal article" date="2014" name="Science">
        <title>Ancient hybridizations among the ancestral genomes of bread wheat.</title>
        <authorList>
            <consortium name="International Wheat Genome Sequencing Consortium,"/>
            <person name="Marcussen T."/>
            <person name="Sandve S.R."/>
            <person name="Heier L."/>
            <person name="Spannagl M."/>
            <person name="Pfeifer M."/>
            <person name="Jakobsen K.S."/>
            <person name="Wulff B.B."/>
            <person name="Steuernagel B."/>
            <person name="Mayer K.F."/>
            <person name="Olsen O.A."/>
        </authorList>
    </citation>
    <scope>NUCLEOTIDE SEQUENCE [LARGE SCALE GENOMIC DNA]</scope>
    <source>
        <strain evidence="11">cv. AL8/78</strain>
    </source>
</reference>
<evidence type="ECO:0000259" key="9">
    <source>
        <dbReference type="PROSITE" id="PS51685"/>
    </source>
</evidence>
<dbReference type="UniPathway" id="UPA00766"/>
<dbReference type="PANTHER" id="PTHR44068:SF1">
    <property type="entry name" value="HYPOTHETICAL LOC100005854"/>
    <property type="match status" value="1"/>
</dbReference>
<dbReference type="CDD" id="cd02440">
    <property type="entry name" value="AdoMet_MTases"/>
    <property type="match status" value="1"/>
</dbReference>
<sequence>MSRTGALHLASGLGGLIGKEQVKSSVEQYEKYHDLHGGEAKSRASNYADVANKYYDLVTSFYEYGWGESFHFANRWEGETLRESIKRYEHFIALQLGLTDGMKVLDVGCGIGGPLREIARFSSASVTGLNNNEYQITRGQELIDLAGLSKRCNFVKGDFMHMPFPDDTFDAAYAIEATCHAPDAVQYFHVQDCQSQLYFISLTVCTSPWQVGCYMEIHRVLRPGQPMAFYEWCMTERFDPGNPRHVAAKAEIELGNGLVDIRTTAQCLQAVKDAGFEVISAKDVAEDSAVPWYQPLDPDAGASWTSANGFRLSRVGRLVTHAMVKAMERLGVAPEGSVRVSGLMETAGEGLVKGGREGIFTPMFFVLARKKPNLLTGTE</sequence>
<dbReference type="InterPro" id="IPR050447">
    <property type="entry name" value="Erg6_SMT_methyltransf"/>
</dbReference>
<name>A0A453M659_AEGTS</name>
<keyword evidence="3" id="KW-0443">Lipid metabolism</keyword>
<dbReference type="InterPro" id="IPR013705">
    <property type="entry name" value="Sterol_MeTrfase_C"/>
</dbReference>
<evidence type="ECO:0000256" key="3">
    <source>
        <dbReference type="ARBA" id="ARBA00022955"/>
    </source>
</evidence>
<evidence type="ECO:0000256" key="8">
    <source>
        <dbReference type="PROSITE-ProRule" id="PRU01022"/>
    </source>
</evidence>
<evidence type="ECO:0000313" key="11">
    <source>
        <dbReference type="Proteomes" id="UP000015105"/>
    </source>
</evidence>
<dbReference type="EnsemblPlants" id="AET5Gv21061800.4">
    <property type="protein sequence ID" value="AET5Gv21061800.4"/>
    <property type="gene ID" value="AET5Gv21061800"/>
</dbReference>
<dbReference type="Proteomes" id="UP000015105">
    <property type="component" value="Chromosome 5D"/>
</dbReference>
<dbReference type="GO" id="GO:0005783">
    <property type="term" value="C:endoplasmic reticulum"/>
    <property type="evidence" value="ECO:0007669"/>
    <property type="project" value="TreeGrafter"/>
</dbReference>
<organism evidence="10 11">
    <name type="scientific">Aegilops tauschii subsp. strangulata</name>
    <name type="common">Goatgrass</name>
    <dbReference type="NCBI Taxonomy" id="200361"/>
    <lineage>
        <taxon>Eukaryota</taxon>
        <taxon>Viridiplantae</taxon>
        <taxon>Streptophyta</taxon>
        <taxon>Embryophyta</taxon>
        <taxon>Tracheophyta</taxon>
        <taxon>Spermatophyta</taxon>
        <taxon>Magnoliopsida</taxon>
        <taxon>Liliopsida</taxon>
        <taxon>Poales</taxon>
        <taxon>Poaceae</taxon>
        <taxon>BOP clade</taxon>
        <taxon>Pooideae</taxon>
        <taxon>Triticodae</taxon>
        <taxon>Triticeae</taxon>
        <taxon>Triticinae</taxon>
        <taxon>Aegilops</taxon>
    </lineage>
</organism>
<dbReference type="SUPFAM" id="SSF53335">
    <property type="entry name" value="S-adenosyl-L-methionine-dependent methyltransferases"/>
    <property type="match status" value="1"/>
</dbReference>
<protein>
    <recommendedName>
        <fullName evidence="9">SAM-dependent methyltransferase Erg6/SMT-type domain-containing protein</fullName>
    </recommendedName>
</protein>
<dbReference type="Gene3D" id="3.40.50.150">
    <property type="entry name" value="Vaccinia Virus protein VP39"/>
    <property type="match status" value="1"/>
</dbReference>
<comment type="similarity">
    <text evidence="7 8">Belongs to the class I-like SAM-binding methyltransferase superfamily. Erg6/SMT family.</text>
</comment>
<dbReference type="AlphaFoldDB" id="A0A453M659"/>
<dbReference type="InterPro" id="IPR041698">
    <property type="entry name" value="Methyltransf_25"/>
</dbReference>
<keyword evidence="6" id="KW-0753">Steroid metabolism</keyword>
<keyword evidence="3" id="KW-0444">Lipid biosynthesis</keyword>
<keyword evidence="3" id="KW-0752">Steroid biosynthesis</keyword>
<evidence type="ECO:0000256" key="7">
    <source>
        <dbReference type="ARBA" id="ARBA00038188"/>
    </source>
</evidence>
<accession>A0A453M659</accession>
<feature type="domain" description="SAM-dependent methyltransferase Erg6/SMT-type" evidence="9">
    <location>
        <begin position="54"/>
        <end position="371"/>
    </location>
</feature>
<keyword evidence="5" id="KW-1207">Sterol metabolism</keyword>
<reference evidence="10" key="4">
    <citation type="submission" date="2019-03" db="UniProtKB">
        <authorList>
            <consortium name="EnsemblPlants"/>
        </authorList>
    </citation>
    <scope>IDENTIFICATION</scope>
</reference>
<keyword evidence="4" id="KW-0756">Sterol biosynthesis</keyword>
<evidence type="ECO:0000256" key="1">
    <source>
        <dbReference type="ARBA" id="ARBA00022603"/>
    </source>
</evidence>
<evidence type="ECO:0000256" key="5">
    <source>
        <dbReference type="ARBA" id="ARBA00023166"/>
    </source>
</evidence>
<reference evidence="10" key="5">
    <citation type="journal article" date="2021" name="G3 (Bethesda)">
        <title>Aegilops tauschii genome assembly Aet v5.0 features greater sequence contiguity and improved annotation.</title>
        <authorList>
            <person name="Wang L."/>
            <person name="Zhu T."/>
            <person name="Rodriguez J.C."/>
            <person name="Deal K.R."/>
            <person name="Dubcovsky J."/>
            <person name="McGuire P.E."/>
            <person name="Lux T."/>
            <person name="Spannagl M."/>
            <person name="Mayer K.F.X."/>
            <person name="Baldrich P."/>
            <person name="Meyers B.C."/>
            <person name="Huo N."/>
            <person name="Gu Y.Q."/>
            <person name="Zhou H."/>
            <person name="Devos K.M."/>
            <person name="Bennetzen J.L."/>
            <person name="Unver T."/>
            <person name="Budak H."/>
            <person name="Gulick P.J."/>
            <person name="Galiba G."/>
            <person name="Kalapos B."/>
            <person name="Nelson D.R."/>
            <person name="Li P."/>
            <person name="You F.M."/>
            <person name="Luo M.C."/>
            <person name="Dvorak J."/>
        </authorList>
    </citation>
    <scope>NUCLEOTIDE SEQUENCE [LARGE SCALE GENOMIC DNA]</scope>
    <source>
        <strain evidence="10">cv. AL8/78</strain>
    </source>
</reference>
<dbReference type="GO" id="GO:0032259">
    <property type="term" value="P:methylation"/>
    <property type="evidence" value="ECO:0007669"/>
    <property type="project" value="UniProtKB-KW"/>
</dbReference>
<dbReference type="InterPro" id="IPR029063">
    <property type="entry name" value="SAM-dependent_MTases_sf"/>
</dbReference>
<keyword evidence="11" id="KW-1185">Reference proteome</keyword>
<dbReference type="PROSITE" id="PS51685">
    <property type="entry name" value="SAM_MT_ERG6_SMT"/>
    <property type="match status" value="1"/>
</dbReference>
<dbReference type="InterPro" id="IPR030384">
    <property type="entry name" value="MeTrfase_SMT"/>
</dbReference>
<proteinExistence type="inferred from homology"/>
<dbReference type="Pfam" id="PF13649">
    <property type="entry name" value="Methyltransf_25"/>
    <property type="match status" value="1"/>
</dbReference>
<reference evidence="11" key="2">
    <citation type="journal article" date="2017" name="Nat. Plants">
        <title>The Aegilops tauschii genome reveals multiple impacts of transposons.</title>
        <authorList>
            <person name="Zhao G."/>
            <person name="Zou C."/>
            <person name="Li K."/>
            <person name="Wang K."/>
            <person name="Li T."/>
            <person name="Gao L."/>
            <person name="Zhang X."/>
            <person name="Wang H."/>
            <person name="Yang Z."/>
            <person name="Liu X."/>
            <person name="Jiang W."/>
            <person name="Mao L."/>
            <person name="Kong X."/>
            <person name="Jiao Y."/>
            <person name="Jia J."/>
        </authorList>
    </citation>
    <scope>NUCLEOTIDE SEQUENCE [LARGE SCALE GENOMIC DNA]</scope>
    <source>
        <strain evidence="11">cv. AL8/78</strain>
    </source>
</reference>
<dbReference type="STRING" id="200361.A0A453M659"/>